<dbReference type="InterPro" id="IPR006675">
    <property type="entry name" value="HDIG_dom"/>
</dbReference>
<proteinExistence type="predicted"/>
<reference evidence="2" key="1">
    <citation type="journal article" date="2020" name="mSystems">
        <title>Genome- and Community-Level Interaction Insights into Carbon Utilization and Element Cycling Functions of Hydrothermarchaeota in Hydrothermal Sediment.</title>
        <authorList>
            <person name="Zhou Z."/>
            <person name="Liu Y."/>
            <person name="Xu W."/>
            <person name="Pan J."/>
            <person name="Luo Z.H."/>
            <person name="Li M."/>
        </authorList>
    </citation>
    <scope>NUCLEOTIDE SEQUENCE [LARGE SCALE GENOMIC DNA]</scope>
    <source>
        <strain evidence="2">HyVt-96</strain>
    </source>
</reference>
<dbReference type="Proteomes" id="UP000886050">
    <property type="component" value="Unassembled WGS sequence"/>
</dbReference>
<evidence type="ECO:0000259" key="1">
    <source>
        <dbReference type="PROSITE" id="PS51832"/>
    </source>
</evidence>
<dbReference type="PANTHER" id="PTHR43155">
    <property type="entry name" value="CYCLIC DI-GMP PHOSPHODIESTERASE PA4108-RELATED"/>
    <property type="match status" value="1"/>
</dbReference>
<dbReference type="PROSITE" id="PS51832">
    <property type="entry name" value="HD_GYP"/>
    <property type="match status" value="1"/>
</dbReference>
<dbReference type="PANTHER" id="PTHR43155:SF2">
    <property type="entry name" value="CYCLIC DI-GMP PHOSPHODIESTERASE PA4108"/>
    <property type="match status" value="1"/>
</dbReference>
<name>A0A7V5HN06_UNCW3</name>
<organism evidence="2">
    <name type="scientific">candidate division WOR-3 bacterium</name>
    <dbReference type="NCBI Taxonomy" id="2052148"/>
    <lineage>
        <taxon>Bacteria</taxon>
        <taxon>Bacteria division WOR-3</taxon>
    </lineage>
</organism>
<protein>
    <submittedName>
        <fullName evidence="2">HD domain-containing protein</fullName>
    </submittedName>
</protein>
<dbReference type="SMART" id="SM00471">
    <property type="entry name" value="HDc"/>
    <property type="match status" value="1"/>
</dbReference>
<accession>A0A7V5HN06</accession>
<dbReference type="Pfam" id="PF13487">
    <property type="entry name" value="HD_5"/>
    <property type="match status" value="1"/>
</dbReference>
<dbReference type="EMBL" id="DRTX01000140">
    <property type="protein sequence ID" value="HHF53259.1"/>
    <property type="molecule type" value="Genomic_DNA"/>
</dbReference>
<sequence>MGGAIIGDIRHVLEKYNTPLEIKDENFEDFCQKIDQLIHYFRNPDRDSVEDAVDIGRKLRSLGAPMEAYKILKAEAEVFKNNKMYREYWHRRYFSFAFAALGYPTDAVEMDLRQDIEELKVHREFFPFLPLFLNILGSILHIYEKKYREANDIYEEALASILSMQEDEFENVTIDRKYHWAVRLIINNYIDSLFHIEDRTEKEEKRLLDLFELLKTQEEGTFYTVVLSQLNLAEYYAYKGDKRYQNVLRKLHHIKDKELVRYIVPASTRIKAIYYSRVGNFKKSLVLILESLKKSEYYGNTLEETALMGTAMDIFKRVTAQLSAVQKRKFFTDTPIFKYFLKVQAAKDTYLGKEHAKNVSILARRLGEILGLDGEELEILEFAGLLHDVGKLYIPWFTLNKITPLDDEDWEIIKVHPVKGAEILENLGMRHEAKAVRNHHERVDGSGYPFGKSELNILDEIVGISDLFDAAISPSRRYKAHKSKDELIKELLEREPFKFSAVILNALGQAVDKGLA</sequence>
<dbReference type="SUPFAM" id="SSF109604">
    <property type="entry name" value="HD-domain/PDEase-like"/>
    <property type="match status" value="1"/>
</dbReference>
<evidence type="ECO:0000313" key="2">
    <source>
        <dbReference type="EMBL" id="HHF53259.1"/>
    </source>
</evidence>
<dbReference type="InterPro" id="IPR003607">
    <property type="entry name" value="HD/PDEase_dom"/>
</dbReference>
<gene>
    <name evidence="2" type="ORF">ENL43_02705</name>
</gene>
<comment type="caution">
    <text evidence="2">The sequence shown here is derived from an EMBL/GenBank/DDBJ whole genome shotgun (WGS) entry which is preliminary data.</text>
</comment>
<dbReference type="Gene3D" id="1.10.3210.10">
    <property type="entry name" value="Hypothetical protein af1432"/>
    <property type="match status" value="1"/>
</dbReference>
<dbReference type="CDD" id="cd00077">
    <property type="entry name" value="HDc"/>
    <property type="match status" value="1"/>
</dbReference>
<dbReference type="AlphaFoldDB" id="A0A7V5HN06"/>
<dbReference type="NCBIfam" id="TIGR00277">
    <property type="entry name" value="HDIG"/>
    <property type="match status" value="1"/>
</dbReference>
<dbReference type="InterPro" id="IPR037522">
    <property type="entry name" value="HD_GYP_dom"/>
</dbReference>
<feature type="domain" description="HD-GYP" evidence="1">
    <location>
        <begin position="330"/>
        <end position="516"/>
    </location>
</feature>